<gene>
    <name evidence="1" type="ORF">DERYTH_LOCUS16938</name>
</gene>
<dbReference type="EMBL" id="CAJVPY010015360">
    <property type="protein sequence ID" value="CAG8751440.1"/>
    <property type="molecule type" value="Genomic_DNA"/>
</dbReference>
<protein>
    <submittedName>
        <fullName evidence="1">11299_t:CDS:1</fullName>
    </submittedName>
</protein>
<comment type="caution">
    <text evidence="1">The sequence shown here is derived from an EMBL/GenBank/DDBJ whole genome shotgun (WGS) entry which is preliminary data.</text>
</comment>
<evidence type="ECO:0000313" key="2">
    <source>
        <dbReference type="Proteomes" id="UP000789405"/>
    </source>
</evidence>
<reference evidence="1" key="1">
    <citation type="submission" date="2021-06" db="EMBL/GenBank/DDBJ databases">
        <authorList>
            <person name="Kallberg Y."/>
            <person name="Tangrot J."/>
            <person name="Rosling A."/>
        </authorList>
    </citation>
    <scope>NUCLEOTIDE SEQUENCE</scope>
    <source>
        <strain evidence="1">MA453B</strain>
    </source>
</reference>
<sequence>ISLVQTVPISFSSKYILTPSDLPHSLPLLLFSTPIIQGSYYPATNRGKESFMLSKCLYNSITNNKHVYSNIIISYSTKSKYYTAIKNNLQKTGLLVIGRPFQKKPKLISLPLFGRKTSNEKQMSVNFVDAISQICCNERHSGPTNVDPTPKNTKYITLSDANIEKDANIISTNNIKSITPISTNLSTS</sequence>
<proteinExistence type="predicted"/>
<organism evidence="1 2">
    <name type="scientific">Dentiscutata erythropus</name>
    <dbReference type="NCBI Taxonomy" id="1348616"/>
    <lineage>
        <taxon>Eukaryota</taxon>
        <taxon>Fungi</taxon>
        <taxon>Fungi incertae sedis</taxon>
        <taxon>Mucoromycota</taxon>
        <taxon>Glomeromycotina</taxon>
        <taxon>Glomeromycetes</taxon>
        <taxon>Diversisporales</taxon>
        <taxon>Gigasporaceae</taxon>
        <taxon>Dentiscutata</taxon>
    </lineage>
</organism>
<evidence type="ECO:0000313" key="1">
    <source>
        <dbReference type="EMBL" id="CAG8751440.1"/>
    </source>
</evidence>
<dbReference type="Proteomes" id="UP000789405">
    <property type="component" value="Unassembled WGS sequence"/>
</dbReference>
<accession>A0A9N9IV25</accession>
<dbReference type="AlphaFoldDB" id="A0A9N9IV25"/>
<name>A0A9N9IV25_9GLOM</name>
<dbReference type="OrthoDB" id="2444746at2759"/>
<keyword evidence="2" id="KW-1185">Reference proteome</keyword>
<feature type="non-terminal residue" evidence="1">
    <location>
        <position position="1"/>
    </location>
</feature>